<dbReference type="Gene3D" id="3.40.720.10">
    <property type="entry name" value="Alkaline Phosphatase, subunit A"/>
    <property type="match status" value="1"/>
</dbReference>
<dbReference type="OrthoDB" id="413313at2759"/>
<gene>
    <name evidence="1" type="ORF">BpHYR1_039416</name>
</gene>
<reference evidence="1 2" key="1">
    <citation type="journal article" date="2018" name="Sci. Rep.">
        <title>Genomic signatures of local adaptation to the degree of environmental predictability in rotifers.</title>
        <authorList>
            <person name="Franch-Gras L."/>
            <person name="Hahn C."/>
            <person name="Garcia-Roger E.M."/>
            <person name="Carmona M.J."/>
            <person name="Serra M."/>
            <person name="Gomez A."/>
        </authorList>
    </citation>
    <scope>NUCLEOTIDE SEQUENCE [LARGE SCALE GENOMIC DNA]</scope>
    <source>
        <strain evidence="1">HYR1</strain>
    </source>
</reference>
<dbReference type="CDD" id="cd16021">
    <property type="entry name" value="ALP_like"/>
    <property type="match status" value="1"/>
</dbReference>
<evidence type="ECO:0000313" key="2">
    <source>
        <dbReference type="Proteomes" id="UP000276133"/>
    </source>
</evidence>
<sequence length="591" mass="68980">MTLEIDDVICELPKLNYSLPLEDLKPVPKCTVKRNWGNVDSLDHKWTLDKEIQTRIDSIRCKYRTVERIDDFKVNLGSFNVLKDGDVVKDDVFEVECDGKNKSNGNQVKFDNLYVQVVDNNPKDKFNIGKDSSGCFPYNVMLLSYDSVSRVSFVKRLTKTFDFIKNTENFFILTGYNIVGDGTPQALIPLFTGYTEEELPSALKNDPNGKYVDEAYPFIWKELHKKNFTSIYLDDWPHVGAFTYRMRGFKNHAPKHYPKHYQLYMMQRNRRLKKANDFCNGDTKRHKIMMNLLTSFKQLYRNRQSNLAIMHYVENSHDSNGHLHWLDDEIFEFLNNGFREHLFDDTIIFLYSDHGSRFNKLRSSQRYLEERLPFFSVYLPDSFVSNNQQKVVNFKNNLAKLTSPFDIHATVRDLTCSKKEIKNDRQRSISLFDKISIYRSCEDIGIAEHFCTCVRDWKSQNINTKEIKKVAEFAVESINSITSSKRHLCQVLGLKTIISSDLLDLSDKILYRVSFTTLPNYGIYETIVYQGKNEGFEFISDNFSIKSKNDISRIDSYGEQPWCVAKFGSNPGLLLDLRKFCFCFPKNSKKH</sequence>
<proteinExistence type="predicted"/>
<name>A0A3M7QZW6_BRAPC</name>
<evidence type="ECO:0000313" key="1">
    <source>
        <dbReference type="EMBL" id="RNA16887.1"/>
    </source>
</evidence>
<dbReference type="GO" id="GO:0005615">
    <property type="term" value="C:extracellular space"/>
    <property type="evidence" value="ECO:0007669"/>
    <property type="project" value="TreeGrafter"/>
</dbReference>
<accession>A0A3M7QZW6</accession>
<comment type="caution">
    <text evidence="1">The sequence shown here is derived from an EMBL/GenBank/DDBJ whole genome shotgun (WGS) entry which is preliminary data.</text>
</comment>
<organism evidence="1 2">
    <name type="scientific">Brachionus plicatilis</name>
    <name type="common">Marine rotifer</name>
    <name type="synonym">Brachionus muelleri</name>
    <dbReference type="NCBI Taxonomy" id="10195"/>
    <lineage>
        <taxon>Eukaryota</taxon>
        <taxon>Metazoa</taxon>
        <taxon>Spiralia</taxon>
        <taxon>Gnathifera</taxon>
        <taxon>Rotifera</taxon>
        <taxon>Eurotatoria</taxon>
        <taxon>Monogononta</taxon>
        <taxon>Pseudotrocha</taxon>
        <taxon>Ploima</taxon>
        <taxon>Brachionidae</taxon>
        <taxon>Brachionus</taxon>
    </lineage>
</organism>
<evidence type="ECO:0008006" key="3">
    <source>
        <dbReference type="Google" id="ProtNLM"/>
    </source>
</evidence>
<dbReference type="Proteomes" id="UP000276133">
    <property type="component" value="Unassembled WGS sequence"/>
</dbReference>
<keyword evidence="2" id="KW-1185">Reference proteome</keyword>
<dbReference type="AlphaFoldDB" id="A0A3M7QZW6"/>
<dbReference type="Pfam" id="PF02995">
    <property type="entry name" value="DUF229"/>
    <property type="match status" value="1"/>
</dbReference>
<dbReference type="InterPro" id="IPR004245">
    <property type="entry name" value="DUF229"/>
</dbReference>
<dbReference type="InterPro" id="IPR017850">
    <property type="entry name" value="Alkaline_phosphatase_core_sf"/>
</dbReference>
<protein>
    <recommendedName>
        <fullName evidence="3">DUF229 domain containing</fullName>
    </recommendedName>
</protein>
<dbReference type="FunFam" id="3.40.720.10:FF:000017">
    <property type="entry name" value="Predicted protein"/>
    <property type="match status" value="1"/>
</dbReference>
<dbReference type="STRING" id="10195.A0A3M7QZW6"/>
<dbReference type="SUPFAM" id="SSF53649">
    <property type="entry name" value="Alkaline phosphatase-like"/>
    <property type="match status" value="1"/>
</dbReference>
<dbReference type="PANTHER" id="PTHR10974:SF1">
    <property type="entry name" value="FI08016P-RELATED"/>
    <property type="match status" value="1"/>
</dbReference>
<dbReference type="EMBL" id="REGN01004598">
    <property type="protein sequence ID" value="RNA16887.1"/>
    <property type="molecule type" value="Genomic_DNA"/>
</dbReference>
<dbReference type="PANTHER" id="PTHR10974">
    <property type="entry name" value="FI08016P-RELATED"/>
    <property type="match status" value="1"/>
</dbReference>